<dbReference type="Proteomes" id="UP001234495">
    <property type="component" value="Unassembled WGS sequence"/>
</dbReference>
<proteinExistence type="predicted"/>
<evidence type="ECO:0000313" key="2">
    <source>
        <dbReference type="EMBL" id="MDQ0232219.1"/>
    </source>
</evidence>
<name>A0ABT9ZK11_9BACI</name>
<keyword evidence="1" id="KW-1133">Transmembrane helix</keyword>
<keyword evidence="1" id="KW-0472">Membrane</keyword>
<comment type="caution">
    <text evidence="2">The sequence shown here is derived from an EMBL/GenBank/DDBJ whole genome shotgun (WGS) entry which is preliminary data.</text>
</comment>
<organism evidence="2 3">
    <name type="scientific">Metabacillus malikii</name>
    <dbReference type="NCBI Taxonomy" id="1504265"/>
    <lineage>
        <taxon>Bacteria</taxon>
        <taxon>Bacillati</taxon>
        <taxon>Bacillota</taxon>
        <taxon>Bacilli</taxon>
        <taxon>Bacillales</taxon>
        <taxon>Bacillaceae</taxon>
        <taxon>Metabacillus</taxon>
    </lineage>
</organism>
<keyword evidence="1" id="KW-0812">Transmembrane</keyword>
<sequence>MGNYLRLIFGIVLTVFGLVMTGGVLVGISDGDSTFASDFGPWLILGFVPLAVGIGLIISFIKKKNHKKTQQIENRLLKFAQKNNGHITAAELAMETSLNFKQAETILEDFVKQGIATRKISDSGIFVYQFPMVSDSEKSNAKGIYEL</sequence>
<dbReference type="RefSeq" id="WP_307344228.1">
    <property type="nucleotide sequence ID" value="NZ_JAUSUD010000019.1"/>
</dbReference>
<reference evidence="2 3" key="1">
    <citation type="submission" date="2023-07" db="EMBL/GenBank/DDBJ databases">
        <title>Genomic Encyclopedia of Type Strains, Phase IV (KMG-IV): sequencing the most valuable type-strain genomes for metagenomic binning, comparative biology and taxonomic classification.</title>
        <authorList>
            <person name="Goeker M."/>
        </authorList>
    </citation>
    <scope>NUCLEOTIDE SEQUENCE [LARGE SCALE GENOMIC DNA]</scope>
    <source>
        <strain evidence="2 3">DSM 29005</strain>
    </source>
</reference>
<evidence type="ECO:0000256" key="1">
    <source>
        <dbReference type="SAM" id="Phobius"/>
    </source>
</evidence>
<dbReference type="EMBL" id="JAUSUD010000019">
    <property type="protein sequence ID" value="MDQ0232219.1"/>
    <property type="molecule type" value="Genomic_DNA"/>
</dbReference>
<feature type="transmembrane region" description="Helical" evidence="1">
    <location>
        <begin position="40"/>
        <end position="61"/>
    </location>
</feature>
<keyword evidence="3" id="KW-1185">Reference proteome</keyword>
<feature type="transmembrane region" description="Helical" evidence="1">
    <location>
        <begin position="7"/>
        <end position="28"/>
    </location>
</feature>
<dbReference type="Gene3D" id="1.10.10.10">
    <property type="entry name" value="Winged helix-like DNA-binding domain superfamily/Winged helix DNA-binding domain"/>
    <property type="match status" value="1"/>
</dbReference>
<protein>
    <submittedName>
        <fullName evidence="2">Transcriptional regulator</fullName>
    </submittedName>
</protein>
<evidence type="ECO:0000313" key="3">
    <source>
        <dbReference type="Proteomes" id="UP001234495"/>
    </source>
</evidence>
<gene>
    <name evidence="2" type="ORF">J2S19_003506</name>
</gene>
<accession>A0ABT9ZK11</accession>
<dbReference type="InterPro" id="IPR036388">
    <property type="entry name" value="WH-like_DNA-bd_sf"/>
</dbReference>